<organism evidence="1 2">
    <name type="scientific">Mycolicibacterium hodleri</name>
    <dbReference type="NCBI Taxonomy" id="49897"/>
    <lineage>
        <taxon>Bacteria</taxon>
        <taxon>Bacillati</taxon>
        <taxon>Actinomycetota</taxon>
        <taxon>Actinomycetes</taxon>
        <taxon>Mycobacteriales</taxon>
        <taxon>Mycobacteriaceae</taxon>
        <taxon>Mycolicibacterium</taxon>
    </lineage>
</organism>
<proteinExistence type="predicted"/>
<reference evidence="1 2" key="1">
    <citation type="journal article" date="2019" name="Environ. Microbiol.">
        <title>Species interactions and distinct microbial communities in high Arctic permafrost affected cryosols are associated with the CH4 and CO2 gas fluxes.</title>
        <authorList>
            <person name="Altshuler I."/>
            <person name="Hamel J."/>
            <person name="Turney S."/>
            <person name="Magnuson E."/>
            <person name="Levesque R."/>
            <person name="Greer C."/>
            <person name="Whyte L.G."/>
        </authorList>
    </citation>
    <scope>NUCLEOTIDE SEQUENCE [LARGE SCALE GENOMIC DNA]</scope>
    <source>
        <strain evidence="1 2">S5.20</strain>
    </source>
</reference>
<evidence type="ECO:0000313" key="2">
    <source>
        <dbReference type="Proteomes" id="UP000320095"/>
    </source>
</evidence>
<accession>A0A502E2R5</accession>
<protein>
    <submittedName>
        <fullName evidence="1">Uncharacterized protein</fullName>
    </submittedName>
</protein>
<keyword evidence="2" id="KW-1185">Reference proteome</keyword>
<comment type="caution">
    <text evidence="1">The sequence shown here is derived from an EMBL/GenBank/DDBJ whole genome shotgun (WGS) entry which is preliminary data.</text>
</comment>
<sequence>MTFAVTVESELFAVDTGVTVAVVEGVTAAVTAAFHGFFTTTSGVVAVSLDVPTVEDAVALGFT</sequence>
<dbReference type="Proteomes" id="UP000320095">
    <property type="component" value="Unassembled WGS sequence"/>
</dbReference>
<dbReference type="AlphaFoldDB" id="A0A502E2R5"/>
<dbReference type="EMBL" id="RCZG01000010">
    <property type="protein sequence ID" value="TPG31893.1"/>
    <property type="molecule type" value="Genomic_DNA"/>
</dbReference>
<gene>
    <name evidence="1" type="ORF">EAH80_21230</name>
</gene>
<name>A0A502E2R5_9MYCO</name>
<evidence type="ECO:0000313" key="1">
    <source>
        <dbReference type="EMBL" id="TPG31893.1"/>
    </source>
</evidence>